<dbReference type="Proteomes" id="UP000295164">
    <property type="component" value="Unassembled WGS sequence"/>
</dbReference>
<evidence type="ECO:0000259" key="1">
    <source>
        <dbReference type="Pfam" id="PF01593"/>
    </source>
</evidence>
<dbReference type="PANTHER" id="PTHR42923:SF39">
    <property type="entry name" value="AMINO OXIDASE"/>
    <property type="match status" value="1"/>
</dbReference>
<accession>A0A4R4DSP8</accession>
<evidence type="ECO:0000313" key="2">
    <source>
        <dbReference type="EMBL" id="TCZ65686.1"/>
    </source>
</evidence>
<dbReference type="PROSITE" id="PS51257">
    <property type="entry name" value="PROKAR_LIPOPROTEIN"/>
    <property type="match status" value="1"/>
</dbReference>
<comment type="caution">
    <text evidence="2">The sequence shown here is derived from an EMBL/GenBank/DDBJ whole genome shotgun (WGS) entry which is preliminary data.</text>
</comment>
<evidence type="ECO:0000313" key="3">
    <source>
        <dbReference type="Proteomes" id="UP000295164"/>
    </source>
</evidence>
<dbReference type="InterPro" id="IPR002937">
    <property type="entry name" value="Amino_oxidase"/>
</dbReference>
<feature type="domain" description="Amine oxidase" evidence="1">
    <location>
        <begin position="68"/>
        <end position="529"/>
    </location>
</feature>
<protein>
    <submittedName>
        <fullName evidence="2">FAD-dependent oxidoreductase</fullName>
    </submittedName>
</protein>
<dbReference type="Pfam" id="PF01593">
    <property type="entry name" value="Amino_oxidase"/>
    <property type="match status" value="1"/>
</dbReference>
<sequence length="533" mass="58513">MSHSRRDFLRLSLGLLGLASCGTRGAGPVPGSIVGANAAVGHLLRDTKAPPHAAGYQDVDVLIVGAGVSGLSAARALHRGGTTDLLVLDLEDEAGGNARGGRNSVSAYPWGAHYVPTPNNDLQEYLVFLQEAGVVTGFAANGLPQYNEYHLCFDPQERLFINGRWQEGLVPHFGLGANDLREVERFLKQMDDFRKAIGRDGRPAFAIPLDASSRDDSFAGLDRLSFRQWLEREGYRSRYVHWYADYCTRDDFGARHDVVSAWAGIHYFAARKGRGVNAATSDVLTWPEGNGFLVKALQKELAGKVRTGQLALRVEPGKERVRVDVLDVATKKITGYSARHCILAVPQFVAARLLQDEARLDKVHRQLHYTPWLVANLEVDGLEELPGTGACWDNVIYDSPSLGYVTATHQLIRAASGRRNITWYQPLTDASPEAARRAAYGRSHADWAALAFTDLERVHANIRAATKRLDVLLWGHAMAQPLPGLLLGPERATLATAPHRRVHFAHSDLAGISIFEEAFYQGLNAARQIETHG</sequence>
<dbReference type="GO" id="GO:0016491">
    <property type="term" value="F:oxidoreductase activity"/>
    <property type="evidence" value="ECO:0007669"/>
    <property type="project" value="InterPro"/>
</dbReference>
<reference evidence="2 3" key="1">
    <citation type="submission" date="2019-03" db="EMBL/GenBank/DDBJ databases">
        <authorList>
            <person name="Kim M.K.M."/>
        </authorList>
    </citation>
    <scope>NUCLEOTIDE SEQUENCE [LARGE SCALE GENOMIC DNA]</scope>
    <source>
        <strain evidence="2 3">17J68-15</strain>
    </source>
</reference>
<dbReference type="AlphaFoldDB" id="A0A4R4DSP8"/>
<dbReference type="SUPFAM" id="SSF51905">
    <property type="entry name" value="FAD/NAD(P)-binding domain"/>
    <property type="match status" value="1"/>
</dbReference>
<gene>
    <name evidence="2" type="ORF">E0486_17345</name>
</gene>
<dbReference type="RefSeq" id="WP_131854128.1">
    <property type="nucleotide sequence ID" value="NZ_SKFH01000049.1"/>
</dbReference>
<organism evidence="2 3">
    <name type="scientific">Flaviaesturariibacter aridisoli</name>
    <dbReference type="NCBI Taxonomy" id="2545761"/>
    <lineage>
        <taxon>Bacteria</taxon>
        <taxon>Pseudomonadati</taxon>
        <taxon>Bacteroidota</taxon>
        <taxon>Chitinophagia</taxon>
        <taxon>Chitinophagales</taxon>
        <taxon>Chitinophagaceae</taxon>
        <taxon>Flaviaestuariibacter</taxon>
    </lineage>
</organism>
<dbReference type="Gene3D" id="3.50.50.60">
    <property type="entry name" value="FAD/NAD(P)-binding domain"/>
    <property type="match status" value="1"/>
</dbReference>
<dbReference type="EMBL" id="SKFH01000049">
    <property type="protein sequence ID" value="TCZ65686.1"/>
    <property type="molecule type" value="Genomic_DNA"/>
</dbReference>
<dbReference type="InterPro" id="IPR050464">
    <property type="entry name" value="Zeta_carotene_desat/Oxidored"/>
</dbReference>
<dbReference type="PROSITE" id="PS51318">
    <property type="entry name" value="TAT"/>
    <property type="match status" value="1"/>
</dbReference>
<dbReference type="InterPro" id="IPR006311">
    <property type="entry name" value="TAT_signal"/>
</dbReference>
<dbReference type="OrthoDB" id="127573at2"/>
<dbReference type="InterPro" id="IPR036188">
    <property type="entry name" value="FAD/NAD-bd_sf"/>
</dbReference>
<proteinExistence type="predicted"/>
<keyword evidence="3" id="KW-1185">Reference proteome</keyword>
<name>A0A4R4DSP8_9BACT</name>
<dbReference type="PANTHER" id="PTHR42923">
    <property type="entry name" value="PROTOPORPHYRINOGEN OXIDASE"/>
    <property type="match status" value="1"/>
</dbReference>